<proteinExistence type="predicted"/>
<dbReference type="SUPFAM" id="SSF54631">
    <property type="entry name" value="CBS-domain pair"/>
    <property type="match status" value="1"/>
</dbReference>
<dbReference type="STRING" id="498292.SAMN05660845_0523"/>
<evidence type="ECO:0000313" key="3">
    <source>
        <dbReference type="Proteomes" id="UP000199604"/>
    </source>
</evidence>
<dbReference type="Proteomes" id="UP000199604">
    <property type="component" value="Unassembled WGS sequence"/>
</dbReference>
<dbReference type="EMBL" id="FOJT01000001">
    <property type="protein sequence ID" value="SFA78400.1"/>
    <property type="molecule type" value="Genomic_DNA"/>
</dbReference>
<protein>
    <recommendedName>
        <fullName evidence="1">CBS domain-containing protein</fullName>
    </recommendedName>
</protein>
<dbReference type="RefSeq" id="WP_091473622.1">
    <property type="nucleotide sequence ID" value="NZ_FOJT01000001.1"/>
</dbReference>
<dbReference type="Gene3D" id="3.10.580.10">
    <property type="entry name" value="CBS-domain"/>
    <property type="match status" value="1"/>
</dbReference>
<feature type="domain" description="CBS" evidence="1">
    <location>
        <begin position="5"/>
        <end position="53"/>
    </location>
</feature>
<dbReference type="Pfam" id="PF00571">
    <property type="entry name" value="CBS"/>
    <property type="match status" value="1"/>
</dbReference>
<organism evidence="2 3">
    <name type="scientific">Flavobacterium swingsii</name>
    <dbReference type="NCBI Taxonomy" id="498292"/>
    <lineage>
        <taxon>Bacteria</taxon>
        <taxon>Pseudomonadati</taxon>
        <taxon>Bacteroidota</taxon>
        <taxon>Flavobacteriia</taxon>
        <taxon>Flavobacteriales</taxon>
        <taxon>Flavobacteriaceae</taxon>
        <taxon>Flavobacterium</taxon>
    </lineage>
</organism>
<dbReference type="AlphaFoldDB" id="A0A1I0VR85"/>
<dbReference type="InterPro" id="IPR046342">
    <property type="entry name" value="CBS_dom_sf"/>
</dbReference>
<dbReference type="OrthoDB" id="1523762at2"/>
<reference evidence="3" key="1">
    <citation type="submission" date="2016-10" db="EMBL/GenBank/DDBJ databases">
        <authorList>
            <person name="Varghese N."/>
            <person name="Submissions S."/>
        </authorList>
    </citation>
    <scope>NUCLEOTIDE SEQUENCE [LARGE SCALE GENOMIC DNA]</scope>
    <source>
        <strain evidence="3">DSM 21789</strain>
    </source>
</reference>
<dbReference type="InterPro" id="IPR000644">
    <property type="entry name" value="CBS_dom"/>
</dbReference>
<accession>A0A1I0VR85</accession>
<keyword evidence="3" id="KW-1185">Reference proteome</keyword>
<evidence type="ECO:0000259" key="1">
    <source>
        <dbReference type="Pfam" id="PF00571"/>
    </source>
</evidence>
<gene>
    <name evidence="2" type="ORF">SAMN05660845_0523</name>
</gene>
<sequence>MNILSDYINNDYKPLDIHESVAVAQDFFVEAPFSHFPVMEEGVFVGNLSSEDVETFDFDKKIIDYKYTLEGFFTKSDSIWLDVLDDFAKSQTTILPVLDENHKYLGYYEIVDIIRFLNDTPFLKESGGIIIVEKNITEYSFSQISQIVEGNNGRILGLFVSDSTNGKIQITIKIALGGINEIIQTFRRYEYEIVSEHQEDNYINNLKERSEYLDKYLNI</sequence>
<evidence type="ECO:0000313" key="2">
    <source>
        <dbReference type="EMBL" id="SFA78400.1"/>
    </source>
</evidence>
<name>A0A1I0VR85_9FLAO</name>